<keyword evidence="1" id="KW-1133">Transmembrane helix</keyword>
<keyword evidence="1" id="KW-0812">Transmembrane</keyword>
<evidence type="ECO:0000313" key="4">
    <source>
        <dbReference type="Proteomes" id="UP000002522"/>
    </source>
</evidence>
<feature type="chain" id="PRO_5004305503" evidence="2">
    <location>
        <begin position="20"/>
        <end position="1174"/>
    </location>
</feature>
<dbReference type="AlphaFoldDB" id="Q8EUX6"/>
<feature type="signal peptide" evidence="2">
    <location>
        <begin position="1"/>
        <end position="19"/>
    </location>
</feature>
<dbReference type="Proteomes" id="UP000002522">
    <property type="component" value="Chromosome"/>
</dbReference>
<dbReference type="STRING" id="272633.gene:10731914"/>
<dbReference type="InParanoid" id="Q8EUX6"/>
<dbReference type="HOGENOM" id="CLU_273720_0_0_14"/>
<gene>
    <name evidence="3" type="ordered locus">MYPE7920</name>
</gene>
<evidence type="ECO:0000313" key="3">
    <source>
        <dbReference type="EMBL" id="BAC44585.1"/>
    </source>
</evidence>
<proteinExistence type="predicted"/>
<evidence type="ECO:0000256" key="2">
    <source>
        <dbReference type="SAM" id="SignalP"/>
    </source>
</evidence>
<keyword evidence="4" id="KW-1185">Reference proteome</keyword>
<accession>Q8EUX6</accession>
<dbReference type="eggNOG" id="ENOG5031ZA6">
    <property type="taxonomic scope" value="Bacteria"/>
</dbReference>
<dbReference type="EMBL" id="BA000026">
    <property type="protein sequence ID" value="BAC44585.1"/>
    <property type="molecule type" value="Genomic_DNA"/>
</dbReference>
<dbReference type="KEGG" id="mpe:MYPE7920"/>
<organism evidence="3 4">
    <name type="scientific">Malacoplasma penetrans (strain HF-2)</name>
    <name type="common">Mycoplasma penetrans</name>
    <dbReference type="NCBI Taxonomy" id="272633"/>
    <lineage>
        <taxon>Bacteria</taxon>
        <taxon>Bacillati</taxon>
        <taxon>Mycoplasmatota</taxon>
        <taxon>Mycoplasmoidales</taxon>
        <taxon>Mycoplasmoidaceae</taxon>
        <taxon>Malacoplasma</taxon>
    </lineage>
</organism>
<protein>
    <submittedName>
        <fullName evidence="3">Uncharacterized protein</fullName>
    </submittedName>
</protein>
<sequence>MFHGKKSIMKVLLSSFATALTGSMIGFAVGFSNINNLASSEIASNYNAANSTRASDTWTDDSLIGANDLLSNPNTPNGYLVTNGTTINMITWFGSQSWSYNLSSSPFLTQISGFNTSKPITSHVYYLAKYDRILVYGTYDTSTTYVFQLNSDGSEYYVNKDDTNKVSNSSLISSSNSSVIGSVGSINLLSTESAIILPKTIDTSTYKLQATKFNLENFSTVAATYDASDLKTSSDAGATSIKTGYTISEIIGLTESSDGKISHLIMKGYSNGTAASTKTVSIAWIKLTNNVFTSAGKIDIATVSETGFNIDNAKFKLVNTFPTSGPVSYVSSINDISNENSIKPGVASDSSQNANQVIEINNNSSNMIKFFTESSKQGSVLDIFNNPYNNRPYVLLKHHQYNQLYFSDLLANKNNSGNAQDYLINIKEWSNFPGINTSNDTSRIGLIWKPIFENTSNVPTVIKGLVSSLTYANGSATPNTKLTRKFTITNFTTSTQQTSSYEDFHATILNSYTSLATENSHLLPQDIDNAIFQKYIYLKSVNGSTTNSPYTSTIIIPKDGLTISNDNGTIKGTVNLNINKWWLASGVYTIPISIDISGLATNSTSNFKIVNNSEINPNKYKKILELQKSKYPSNITAKEILDNFLEFGSSIKLTEANISIVNKTKNASSNTNTNTGTDKYITVTTNDDDGTLSISWNLTQIMSPSVTNRNGSYVFDNFLNLNAWSKITLNEKAWSTLKTSKSPFQVSVADIINSLNLSSGYKTEPQYWIWEPTVSIASNKEAYVKQSIDGNLTGKIKYNKTEAGNVTGNVQDTDLEFTIDSSKGSGFLTIAKLLGGNSTTTLYYNENGASKLASSYDLSKVESDFSNILANSLVFYNSWTTSESMKYTITSNVDSKIVFTLDYKDSIQTNLETGDGSKLVLDAEWISAIKTSNENVLALSSSYSFSYNLTSVQYNNNLNSTNNSIGITAIDESNQTYKKYSEMKPSKFINSFYDKQTNSYRSFLDSFDLVKLPTDTKAINYYYVNDIQLTSNDAEGTVTVYYTFVFPNAGDIEGSSSTSSIILKGFATNQTLSNNWLMICSIAVAVILLLLASGLGSVFFYKKKINTKRINYGIGSKNQELNLAVSQRQLGIFNVHKNKIRNTINGNNVVNTKTGNAKAKQYMKLLKEMKKSER</sequence>
<feature type="transmembrane region" description="Helical" evidence="1">
    <location>
        <begin position="1076"/>
        <end position="1101"/>
    </location>
</feature>
<evidence type="ECO:0000256" key="1">
    <source>
        <dbReference type="SAM" id="Phobius"/>
    </source>
</evidence>
<reference evidence="3 4" key="1">
    <citation type="journal article" date="2002" name="Nucleic Acids Res.">
        <title>The complete genomic sequence of Mycoplasma penetrans, an intracellular bacterial pathogen in humans.</title>
        <authorList>
            <person name="Sasaki Y."/>
            <person name="Ishikawa J."/>
            <person name="Yamashita A."/>
            <person name="Oshima K."/>
            <person name="Kenri T."/>
            <person name="Furuya K."/>
            <person name="Yoshino C."/>
            <person name="Horino A."/>
            <person name="Shiba T."/>
            <person name="Sasaki T."/>
            <person name="Hattori M."/>
        </authorList>
    </citation>
    <scope>NUCLEOTIDE SEQUENCE [LARGE SCALE GENOMIC DNA]</scope>
    <source>
        <strain evidence="3 4">HF-2</strain>
    </source>
</reference>
<keyword evidence="1" id="KW-0472">Membrane</keyword>
<dbReference type="RefSeq" id="WP_011077614.1">
    <property type="nucleotide sequence ID" value="NC_004432.1"/>
</dbReference>
<keyword evidence="2" id="KW-0732">Signal</keyword>
<name>Q8EUX6_MALP2</name>